<dbReference type="OrthoDB" id="2938467at2759"/>
<keyword evidence="2" id="KW-1185">Reference proteome</keyword>
<protein>
    <submittedName>
        <fullName evidence="1">Uncharacterized protein</fullName>
    </submittedName>
</protein>
<comment type="caution">
    <text evidence="1">The sequence shown here is derived from an EMBL/GenBank/DDBJ whole genome shotgun (WGS) entry which is preliminary data.</text>
</comment>
<name>A0A409VH81_9AGAR</name>
<dbReference type="InParanoid" id="A0A409VH81"/>
<dbReference type="AlphaFoldDB" id="A0A409VH81"/>
<accession>A0A409VH81</accession>
<dbReference type="Proteomes" id="UP000284706">
    <property type="component" value="Unassembled WGS sequence"/>
</dbReference>
<evidence type="ECO:0000313" key="2">
    <source>
        <dbReference type="Proteomes" id="UP000284706"/>
    </source>
</evidence>
<proteinExistence type="predicted"/>
<sequence length="195" mass="21953">MQLVWQLQNMLASIALKRFRGLVHLFQLGSPAALRADMDRSDCIISGSAALFIFHPTTFIPNDIDFYLPIANAIHFEYALFRRGFTEIVDNSSRVPYRGDSIVTVVRLRKPGMSRTINVITTRDLNPLAAVVEFHSTLVMNAVMADGVVSLYPLLTLAGRGITTTNDASSKRRRHFLTQKFGHFLWQLKRVDTTA</sequence>
<reference evidence="1 2" key="1">
    <citation type="journal article" date="2018" name="Evol. Lett.">
        <title>Horizontal gene cluster transfer increased hallucinogenic mushroom diversity.</title>
        <authorList>
            <person name="Reynolds H.T."/>
            <person name="Vijayakumar V."/>
            <person name="Gluck-Thaler E."/>
            <person name="Korotkin H.B."/>
            <person name="Matheny P.B."/>
            <person name="Slot J.C."/>
        </authorList>
    </citation>
    <scope>NUCLEOTIDE SEQUENCE [LARGE SCALE GENOMIC DNA]</scope>
    <source>
        <strain evidence="1 2">SRW20</strain>
    </source>
</reference>
<organism evidence="1 2">
    <name type="scientific">Gymnopilus dilepis</name>
    <dbReference type="NCBI Taxonomy" id="231916"/>
    <lineage>
        <taxon>Eukaryota</taxon>
        <taxon>Fungi</taxon>
        <taxon>Dikarya</taxon>
        <taxon>Basidiomycota</taxon>
        <taxon>Agaricomycotina</taxon>
        <taxon>Agaricomycetes</taxon>
        <taxon>Agaricomycetidae</taxon>
        <taxon>Agaricales</taxon>
        <taxon>Agaricineae</taxon>
        <taxon>Hymenogastraceae</taxon>
        <taxon>Gymnopilus</taxon>
    </lineage>
</organism>
<gene>
    <name evidence="1" type="ORF">CVT26_000574</name>
</gene>
<dbReference type="EMBL" id="NHYE01005649">
    <property type="protein sequence ID" value="PPQ65632.1"/>
    <property type="molecule type" value="Genomic_DNA"/>
</dbReference>
<evidence type="ECO:0000313" key="1">
    <source>
        <dbReference type="EMBL" id="PPQ65632.1"/>
    </source>
</evidence>